<keyword evidence="4 6" id="KW-1133">Transmembrane helix</keyword>
<dbReference type="GO" id="GO:0070069">
    <property type="term" value="C:cytochrome complex"/>
    <property type="evidence" value="ECO:0007669"/>
    <property type="project" value="TreeGrafter"/>
</dbReference>
<feature type="transmembrane region" description="Helical" evidence="6">
    <location>
        <begin position="155"/>
        <end position="178"/>
    </location>
</feature>
<comment type="caution">
    <text evidence="7">The sequence shown here is derived from an EMBL/GenBank/DDBJ whole genome shotgun (WGS) entry which is preliminary data.</text>
</comment>
<dbReference type="Pfam" id="PF02322">
    <property type="entry name" value="Cyt_bd_oxida_II"/>
    <property type="match status" value="1"/>
</dbReference>
<proteinExistence type="predicted"/>
<feature type="transmembrane region" description="Helical" evidence="6">
    <location>
        <begin position="253"/>
        <end position="277"/>
    </location>
</feature>
<feature type="transmembrane region" description="Helical" evidence="6">
    <location>
        <begin position="20"/>
        <end position="47"/>
    </location>
</feature>
<feature type="transmembrane region" description="Helical" evidence="6">
    <location>
        <begin position="121"/>
        <end position="149"/>
    </location>
</feature>
<dbReference type="GO" id="GO:0005886">
    <property type="term" value="C:plasma membrane"/>
    <property type="evidence" value="ECO:0007669"/>
    <property type="project" value="UniProtKB-SubCell"/>
</dbReference>
<evidence type="ECO:0000256" key="4">
    <source>
        <dbReference type="ARBA" id="ARBA00022989"/>
    </source>
</evidence>
<dbReference type="GO" id="GO:0016682">
    <property type="term" value="F:oxidoreductase activity, acting on diphenols and related substances as donors, oxygen as acceptor"/>
    <property type="evidence" value="ECO:0007669"/>
    <property type="project" value="TreeGrafter"/>
</dbReference>
<evidence type="ECO:0000256" key="2">
    <source>
        <dbReference type="ARBA" id="ARBA00022475"/>
    </source>
</evidence>
<keyword evidence="2" id="KW-1003">Cell membrane</keyword>
<feature type="transmembrane region" description="Helical" evidence="6">
    <location>
        <begin position="199"/>
        <end position="216"/>
    </location>
</feature>
<feature type="transmembrane region" description="Helical" evidence="6">
    <location>
        <begin position="92"/>
        <end position="109"/>
    </location>
</feature>
<sequence>MTEIFSDSAYMIESLPEVWFGLVVFALGVYLLLDGFDFGLGILFAEADESDREVLLAAFGPLWKANEVWLVLFGTVLFAGFPAVYANILSRHYLLVFAILFALSLRGLGSKLREERDDEEWIRFWNVCFVAGSVASPFLLGVFVASWVLGEPSAIAIGPLVVGATVVALSIVLGAAFLGVKTRGKLRDHVTQRGRQATGVYVGMFVLTAITLFVRYPGLHDVLLSASTAGIVVATIASAIGSVLAASRERYHGTFLGAAGLAAAFVVFVGTLLYPAIDPAAGLSIRDAVVSPLPLNMTTIFAAIFLPIIVGYFLFLYSLFSGPATPEQSYS</sequence>
<dbReference type="AlphaFoldDB" id="A0A5D5AF06"/>
<keyword evidence="8" id="KW-1185">Reference proteome</keyword>
<gene>
    <name evidence="7" type="ORF">FYC77_19205</name>
</gene>
<dbReference type="GO" id="GO:0019646">
    <property type="term" value="P:aerobic electron transport chain"/>
    <property type="evidence" value="ECO:0007669"/>
    <property type="project" value="TreeGrafter"/>
</dbReference>
<evidence type="ECO:0000313" key="8">
    <source>
        <dbReference type="Proteomes" id="UP000324104"/>
    </source>
</evidence>
<dbReference type="PANTHER" id="PTHR43141:SF4">
    <property type="entry name" value="CYTOCHROME BD2 SUBUNIT II"/>
    <property type="match status" value="1"/>
</dbReference>
<dbReference type="EMBL" id="VTAW01000047">
    <property type="protein sequence ID" value="TYT60369.1"/>
    <property type="molecule type" value="Genomic_DNA"/>
</dbReference>
<evidence type="ECO:0000256" key="1">
    <source>
        <dbReference type="ARBA" id="ARBA00004651"/>
    </source>
</evidence>
<keyword evidence="3 6" id="KW-0812">Transmembrane</keyword>
<dbReference type="RefSeq" id="WP_149083106.1">
    <property type="nucleotide sequence ID" value="NZ_VTAW01000047.1"/>
</dbReference>
<organism evidence="7 8">
    <name type="scientific">Natrialba swarupiae</name>
    <dbReference type="NCBI Taxonomy" id="2448032"/>
    <lineage>
        <taxon>Archaea</taxon>
        <taxon>Methanobacteriati</taxon>
        <taxon>Methanobacteriota</taxon>
        <taxon>Stenosarchaea group</taxon>
        <taxon>Halobacteria</taxon>
        <taxon>Halobacteriales</taxon>
        <taxon>Natrialbaceae</taxon>
        <taxon>Natrialba</taxon>
    </lineage>
</organism>
<dbReference type="Proteomes" id="UP000324104">
    <property type="component" value="Unassembled WGS sequence"/>
</dbReference>
<dbReference type="InterPro" id="IPR003317">
    <property type="entry name" value="Cyt-d_oxidase_su2"/>
</dbReference>
<protein>
    <submittedName>
        <fullName evidence="7">Cytochrome d ubiquinol oxidase subunit II</fullName>
    </submittedName>
</protein>
<evidence type="ECO:0000313" key="7">
    <source>
        <dbReference type="EMBL" id="TYT60369.1"/>
    </source>
</evidence>
<accession>A0A5D5AF06</accession>
<evidence type="ECO:0000256" key="5">
    <source>
        <dbReference type="ARBA" id="ARBA00023136"/>
    </source>
</evidence>
<evidence type="ECO:0000256" key="3">
    <source>
        <dbReference type="ARBA" id="ARBA00022692"/>
    </source>
</evidence>
<comment type="subcellular location">
    <subcellularLocation>
        <location evidence="1">Cell membrane</location>
        <topology evidence="1">Multi-pass membrane protein</topology>
    </subcellularLocation>
</comment>
<name>A0A5D5AF06_9EURY</name>
<dbReference type="PANTHER" id="PTHR43141">
    <property type="entry name" value="CYTOCHROME BD2 SUBUNIT II"/>
    <property type="match status" value="1"/>
</dbReference>
<evidence type="ECO:0000256" key="6">
    <source>
        <dbReference type="SAM" id="Phobius"/>
    </source>
</evidence>
<dbReference type="GO" id="GO:0009055">
    <property type="term" value="F:electron transfer activity"/>
    <property type="evidence" value="ECO:0007669"/>
    <property type="project" value="TreeGrafter"/>
</dbReference>
<feature type="transmembrane region" description="Helical" evidence="6">
    <location>
        <begin position="68"/>
        <end position="86"/>
    </location>
</feature>
<feature type="transmembrane region" description="Helical" evidence="6">
    <location>
        <begin position="297"/>
        <end position="320"/>
    </location>
</feature>
<feature type="transmembrane region" description="Helical" evidence="6">
    <location>
        <begin position="222"/>
        <end position="246"/>
    </location>
</feature>
<reference evidence="7 8" key="1">
    <citation type="submission" date="2019-08" db="EMBL/GenBank/DDBJ databases">
        <title>Archaea genome.</title>
        <authorList>
            <person name="Kajale S."/>
            <person name="Shouche Y."/>
            <person name="Deshpande N."/>
            <person name="Sharma A."/>
        </authorList>
    </citation>
    <scope>NUCLEOTIDE SEQUENCE [LARGE SCALE GENOMIC DNA]</scope>
    <source>
        <strain evidence="7 8">ESP3B_9</strain>
    </source>
</reference>
<keyword evidence="5 6" id="KW-0472">Membrane</keyword>